<protein>
    <recommendedName>
        <fullName evidence="2">Tetratricopeptide repeat protein</fullName>
    </recommendedName>
</protein>
<dbReference type="AlphaFoldDB" id="X0RKB2"/>
<name>X0RKB2_9ZZZZ</name>
<dbReference type="SUPFAM" id="SSF48452">
    <property type="entry name" value="TPR-like"/>
    <property type="match status" value="1"/>
</dbReference>
<evidence type="ECO:0008006" key="2">
    <source>
        <dbReference type="Google" id="ProtNLM"/>
    </source>
</evidence>
<dbReference type="Gene3D" id="1.25.40.10">
    <property type="entry name" value="Tetratricopeptide repeat domain"/>
    <property type="match status" value="1"/>
</dbReference>
<evidence type="ECO:0000313" key="1">
    <source>
        <dbReference type="EMBL" id="GAF69228.1"/>
    </source>
</evidence>
<accession>X0RKB2</accession>
<reference evidence="1" key="1">
    <citation type="journal article" date="2014" name="Front. Microbiol.">
        <title>High frequency of phylogenetically diverse reductive dehalogenase-homologous genes in deep subseafloor sedimentary metagenomes.</title>
        <authorList>
            <person name="Kawai M."/>
            <person name="Futagami T."/>
            <person name="Toyoda A."/>
            <person name="Takaki Y."/>
            <person name="Nishi S."/>
            <person name="Hori S."/>
            <person name="Arai W."/>
            <person name="Tsubouchi T."/>
            <person name="Morono Y."/>
            <person name="Uchiyama I."/>
            <person name="Ito T."/>
            <person name="Fujiyama A."/>
            <person name="Inagaki F."/>
            <person name="Takami H."/>
        </authorList>
    </citation>
    <scope>NUCLEOTIDE SEQUENCE</scope>
    <source>
        <strain evidence="1">Expedition CK06-06</strain>
    </source>
</reference>
<sequence length="226" mass="27048">DCDYALYLYSVFCREREDFGQGKSLIERALKINNTNPYYWSEYITIVESSGDFQRAEKIAEKALKINSHDRFLVIKLIFLKSKLQKNDDVLKLANEYIISDPTDNKEIYLNTRLTVSLLEGHWRKASNISKEKRYKDALNMLLDGLQKYQRLRRQKIIFSSNSKILWEIKKTYRKLGDLSLVLKKNNDAIEYYRKSIYRDPYYEDRKKHNRIILNKLNKLTINKKK</sequence>
<dbReference type="PROSITE" id="PS50005">
    <property type="entry name" value="TPR"/>
    <property type="match status" value="1"/>
</dbReference>
<organism evidence="1">
    <name type="scientific">marine sediment metagenome</name>
    <dbReference type="NCBI Taxonomy" id="412755"/>
    <lineage>
        <taxon>unclassified sequences</taxon>
        <taxon>metagenomes</taxon>
        <taxon>ecological metagenomes</taxon>
    </lineage>
</organism>
<gene>
    <name evidence="1" type="ORF">S01H1_10109</name>
</gene>
<comment type="caution">
    <text evidence="1">The sequence shown here is derived from an EMBL/GenBank/DDBJ whole genome shotgun (WGS) entry which is preliminary data.</text>
</comment>
<feature type="non-terminal residue" evidence="1">
    <location>
        <position position="1"/>
    </location>
</feature>
<dbReference type="InterPro" id="IPR019734">
    <property type="entry name" value="TPR_rpt"/>
</dbReference>
<dbReference type="Pfam" id="PF13181">
    <property type="entry name" value="TPR_8"/>
    <property type="match status" value="1"/>
</dbReference>
<dbReference type="EMBL" id="BARS01005165">
    <property type="protein sequence ID" value="GAF69228.1"/>
    <property type="molecule type" value="Genomic_DNA"/>
</dbReference>
<proteinExistence type="predicted"/>
<dbReference type="InterPro" id="IPR011990">
    <property type="entry name" value="TPR-like_helical_dom_sf"/>
</dbReference>